<dbReference type="PANTHER" id="PTHR36222">
    <property type="entry name" value="SERINE PROTEASE INHIBITOR RV3364C"/>
    <property type="match status" value="1"/>
</dbReference>
<dbReference type="GeneID" id="97405713"/>
<dbReference type="PANTHER" id="PTHR36222:SF1">
    <property type="entry name" value="SERINE PROTEASE INHIBITOR RV3364C"/>
    <property type="match status" value="1"/>
</dbReference>
<feature type="domain" description="Roadblock/LAMTOR2" evidence="1">
    <location>
        <begin position="14"/>
        <end position="107"/>
    </location>
</feature>
<dbReference type="RefSeq" id="WP_006379036.1">
    <property type="nucleotide sequence ID" value="NZ_BMTL01000007.1"/>
</dbReference>
<organism evidence="2 3">
    <name type="scientific">Streptomyces humidus</name>
    <dbReference type="NCBI Taxonomy" id="52259"/>
    <lineage>
        <taxon>Bacteria</taxon>
        <taxon>Bacillati</taxon>
        <taxon>Actinomycetota</taxon>
        <taxon>Actinomycetes</taxon>
        <taxon>Kitasatosporales</taxon>
        <taxon>Streptomycetaceae</taxon>
        <taxon>Streptomyces</taxon>
    </lineage>
</organism>
<dbReference type="Gene3D" id="3.30.450.30">
    <property type="entry name" value="Dynein light chain 2a, cytoplasmic"/>
    <property type="match status" value="1"/>
</dbReference>
<dbReference type="Pfam" id="PF03259">
    <property type="entry name" value="Robl_LC7"/>
    <property type="match status" value="1"/>
</dbReference>
<dbReference type="EMBL" id="BMTL01000007">
    <property type="protein sequence ID" value="GGR81307.1"/>
    <property type="molecule type" value="Genomic_DNA"/>
</dbReference>
<keyword evidence="3" id="KW-1185">Reference proteome</keyword>
<dbReference type="InterPro" id="IPR004942">
    <property type="entry name" value="Roadblock/LAMTOR2_dom"/>
</dbReference>
<gene>
    <name evidence="2" type="ORF">GCM10010269_20600</name>
</gene>
<protein>
    <recommendedName>
        <fullName evidence="1">Roadblock/LAMTOR2 domain-containing protein</fullName>
    </recommendedName>
</protein>
<reference evidence="2" key="2">
    <citation type="submission" date="2020-09" db="EMBL/GenBank/DDBJ databases">
        <authorList>
            <person name="Sun Q."/>
            <person name="Ohkuma M."/>
        </authorList>
    </citation>
    <scope>NUCLEOTIDE SEQUENCE</scope>
    <source>
        <strain evidence="2">JCM 4386</strain>
    </source>
</reference>
<accession>A0A918FTY3</accession>
<evidence type="ECO:0000313" key="2">
    <source>
        <dbReference type="EMBL" id="GGR81307.1"/>
    </source>
</evidence>
<reference evidence="2" key="1">
    <citation type="journal article" date="2014" name="Int. J. Syst. Evol. Microbiol.">
        <title>Complete genome sequence of Corynebacterium casei LMG S-19264T (=DSM 44701T), isolated from a smear-ripened cheese.</title>
        <authorList>
            <consortium name="US DOE Joint Genome Institute (JGI-PGF)"/>
            <person name="Walter F."/>
            <person name="Albersmeier A."/>
            <person name="Kalinowski J."/>
            <person name="Ruckert C."/>
        </authorList>
    </citation>
    <scope>NUCLEOTIDE SEQUENCE</scope>
    <source>
        <strain evidence="2">JCM 4386</strain>
    </source>
</reference>
<evidence type="ECO:0000259" key="1">
    <source>
        <dbReference type="SMART" id="SM00960"/>
    </source>
</evidence>
<name>A0A918FTY3_9ACTN</name>
<sequence length="145" mass="15137">MPDQQPTADTHDMSWVLNRLAEEKGVLHAVLFSSDGMVLAHSDGVHRDVADRAGASSSSIFSLGRSIAELAEANEDEDTPRKVIIDLPNRCILVFGAGHNTALAVSVAAEMTAPEVAVASGATIKAIKGLAPALSARERTAYGTS</sequence>
<dbReference type="InterPro" id="IPR053141">
    <property type="entry name" value="Mycobact_SerProt_Inhib_Rv3364c"/>
</dbReference>
<comment type="caution">
    <text evidence="2">The sequence shown here is derived from an EMBL/GenBank/DDBJ whole genome shotgun (WGS) entry which is preliminary data.</text>
</comment>
<proteinExistence type="predicted"/>
<dbReference type="Proteomes" id="UP000606194">
    <property type="component" value="Unassembled WGS sequence"/>
</dbReference>
<dbReference type="SUPFAM" id="SSF103196">
    <property type="entry name" value="Roadblock/LC7 domain"/>
    <property type="match status" value="1"/>
</dbReference>
<evidence type="ECO:0000313" key="3">
    <source>
        <dbReference type="Proteomes" id="UP000606194"/>
    </source>
</evidence>
<dbReference type="SMART" id="SM00960">
    <property type="entry name" value="Robl_LC7"/>
    <property type="match status" value="1"/>
</dbReference>
<dbReference type="AlphaFoldDB" id="A0A918FTY3"/>